<keyword evidence="2" id="KW-1185">Reference proteome</keyword>
<dbReference type="Pfam" id="PF03928">
    <property type="entry name" value="HbpS-like"/>
    <property type="match status" value="1"/>
</dbReference>
<sequence>MMKRVLTLEQAKAVAAAAETFADSHNFKVVIAVVDDGGHLLYLQRDHEAQFGSVEVAIGKACSAVAFRRPTAAWEERLKEGRYAYLMMPGLVGLQGGVPLKIGGQVVGGIGVSGVTSQDDERIALAGADRLLTITEGNEA</sequence>
<accession>A0A5C7ETP2</accession>
<dbReference type="InterPro" id="IPR038084">
    <property type="entry name" value="PduO/GlcC-like_sf"/>
</dbReference>
<dbReference type="SUPFAM" id="SSF143744">
    <property type="entry name" value="GlcG-like"/>
    <property type="match status" value="1"/>
</dbReference>
<evidence type="ECO:0000313" key="1">
    <source>
        <dbReference type="EMBL" id="TXF10727.1"/>
    </source>
</evidence>
<dbReference type="Gene3D" id="3.30.450.150">
    <property type="entry name" value="Haem-degrading domain"/>
    <property type="match status" value="1"/>
</dbReference>
<name>A0A5C7ETP2_9PROT</name>
<dbReference type="InterPro" id="IPR052517">
    <property type="entry name" value="GlcG_carb_metab_protein"/>
</dbReference>
<proteinExistence type="predicted"/>
<gene>
    <name evidence="1" type="ORF">FR698_13925</name>
</gene>
<evidence type="ECO:0000313" key="2">
    <source>
        <dbReference type="Proteomes" id="UP000321201"/>
    </source>
</evidence>
<dbReference type="FunCoup" id="A0A5C7ETP2">
    <property type="interactions" value="18"/>
</dbReference>
<dbReference type="AlphaFoldDB" id="A0A5C7ETP2"/>
<dbReference type="EMBL" id="VPFL01000023">
    <property type="protein sequence ID" value="TXF10727.1"/>
    <property type="molecule type" value="Genomic_DNA"/>
</dbReference>
<dbReference type="Proteomes" id="UP000321201">
    <property type="component" value="Unassembled WGS sequence"/>
</dbReference>
<reference evidence="1 2" key="1">
    <citation type="submission" date="2019-08" db="EMBL/GenBank/DDBJ databases">
        <title>Pelomicrobium methylotrophicum gen. nov., sp. nov. a moderately thermophilic, facultatively anaerobic, lithoautotrophic and methylotrophic bacterium isolated from a terrestrial mud volcano.</title>
        <authorList>
            <person name="Slobodkina G.B."/>
            <person name="Merkel A.Y."/>
            <person name="Slobodkin A.I."/>
        </authorList>
    </citation>
    <scope>NUCLEOTIDE SEQUENCE [LARGE SCALE GENOMIC DNA]</scope>
    <source>
        <strain evidence="1 2">SM250</strain>
    </source>
</reference>
<protein>
    <submittedName>
        <fullName evidence="1">Heme-binding protein</fullName>
    </submittedName>
</protein>
<dbReference type="OrthoDB" id="9800768at2"/>
<dbReference type="InParanoid" id="A0A5C7ETP2"/>
<dbReference type="PANTHER" id="PTHR34309">
    <property type="entry name" value="SLR1406 PROTEIN"/>
    <property type="match status" value="1"/>
</dbReference>
<dbReference type="InterPro" id="IPR005624">
    <property type="entry name" value="PduO/GlcC-like"/>
</dbReference>
<dbReference type="PANTHER" id="PTHR34309:SF1">
    <property type="entry name" value="PROTEIN GLCG"/>
    <property type="match status" value="1"/>
</dbReference>
<comment type="caution">
    <text evidence="1">The sequence shown here is derived from an EMBL/GenBank/DDBJ whole genome shotgun (WGS) entry which is preliminary data.</text>
</comment>
<organism evidence="1 2">
    <name type="scientific">Pelomicrobium methylotrophicum</name>
    <dbReference type="NCBI Taxonomy" id="2602750"/>
    <lineage>
        <taxon>Bacteria</taxon>
        <taxon>Pseudomonadati</taxon>
        <taxon>Pseudomonadota</taxon>
        <taxon>Hydrogenophilia</taxon>
        <taxon>Hydrogenophilia incertae sedis</taxon>
        <taxon>Pelomicrobium</taxon>
    </lineage>
</organism>